<dbReference type="SUPFAM" id="SSF55961">
    <property type="entry name" value="Bet v1-like"/>
    <property type="match status" value="1"/>
</dbReference>
<proteinExistence type="inferred from homology"/>
<name>A0A8J6U4Z4_9HYPH</name>
<dbReference type="EMBL" id="JACVVX010000003">
    <property type="protein sequence ID" value="MBD0415330.1"/>
    <property type="molecule type" value="Genomic_DNA"/>
</dbReference>
<protein>
    <submittedName>
        <fullName evidence="3">SRPBCC family protein</fullName>
    </submittedName>
</protein>
<feature type="domain" description="Activator of Hsp90 ATPase homologue 1/2-like C-terminal" evidence="2">
    <location>
        <begin position="16"/>
        <end position="140"/>
    </location>
</feature>
<accession>A0A8J6U4Z4</accession>
<dbReference type="CDD" id="cd08899">
    <property type="entry name" value="SRPBCC_CalC_Aha1-like_6"/>
    <property type="match status" value="1"/>
</dbReference>
<evidence type="ECO:0000256" key="1">
    <source>
        <dbReference type="ARBA" id="ARBA00006817"/>
    </source>
</evidence>
<dbReference type="InterPro" id="IPR023393">
    <property type="entry name" value="START-like_dom_sf"/>
</dbReference>
<dbReference type="Proteomes" id="UP000643405">
    <property type="component" value="Unassembled WGS sequence"/>
</dbReference>
<organism evidence="3 4">
    <name type="scientific">Oryzicola mucosus</name>
    <dbReference type="NCBI Taxonomy" id="2767425"/>
    <lineage>
        <taxon>Bacteria</taxon>
        <taxon>Pseudomonadati</taxon>
        <taxon>Pseudomonadota</taxon>
        <taxon>Alphaproteobacteria</taxon>
        <taxon>Hyphomicrobiales</taxon>
        <taxon>Phyllobacteriaceae</taxon>
        <taxon>Oryzicola</taxon>
    </lineage>
</organism>
<keyword evidence="4" id="KW-1185">Reference proteome</keyword>
<reference evidence="3" key="1">
    <citation type="submission" date="2020-09" db="EMBL/GenBank/DDBJ databases">
        <title>Genome seq and assembly of Tianweitania sp.</title>
        <authorList>
            <person name="Chhetri G."/>
        </authorList>
    </citation>
    <scope>NUCLEOTIDE SEQUENCE</scope>
    <source>
        <strain evidence="3">Rool2</strain>
    </source>
</reference>
<dbReference type="Pfam" id="PF08327">
    <property type="entry name" value="AHSA1"/>
    <property type="match status" value="1"/>
</dbReference>
<evidence type="ECO:0000259" key="2">
    <source>
        <dbReference type="Pfam" id="PF08327"/>
    </source>
</evidence>
<dbReference type="AlphaFoldDB" id="A0A8J6U4Z4"/>
<sequence>MPAPATVRIERLLPGTADRVWAYLTESEKRSKWLAAGPFDLMAGGKIELTFRNNNLSEDAPRPVTSADGIDHLLQGKVLHCEPTKLLVFTWGVEENASEVTFELSPEDGNTRLVVTHRRLSGRGQLLGVSAGWHAHIGILIDVLSNEKPRNFWSEHAKLEQAYKELFQSSQYTAPKTNDASGPYRQG</sequence>
<evidence type="ECO:0000313" key="4">
    <source>
        <dbReference type="Proteomes" id="UP000643405"/>
    </source>
</evidence>
<comment type="similarity">
    <text evidence="1">Belongs to the AHA1 family.</text>
</comment>
<evidence type="ECO:0000313" key="3">
    <source>
        <dbReference type="EMBL" id="MBD0415330.1"/>
    </source>
</evidence>
<comment type="caution">
    <text evidence="3">The sequence shown here is derived from an EMBL/GenBank/DDBJ whole genome shotgun (WGS) entry which is preliminary data.</text>
</comment>
<dbReference type="InterPro" id="IPR013538">
    <property type="entry name" value="ASHA1/2-like_C"/>
</dbReference>
<gene>
    <name evidence="3" type="ORF">ICI42_11745</name>
</gene>
<dbReference type="Gene3D" id="3.30.530.20">
    <property type="match status" value="1"/>
</dbReference>